<dbReference type="Proteomes" id="UP001163719">
    <property type="component" value="Unassembled WGS sequence"/>
</dbReference>
<evidence type="ECO:0000259" key="2">
    <source>
        <dbReference type="Pfam" id="PF13699"/>
    </source>
</evidence>
<keyword evidence="4" id="KW-1185">Reference proteome</keyword>
<feature type="region of interest" description="Disordered" evidence="1">
    <location>
        <begin position="1"/>
        <end position="22"/>
    </location>
</feature>
<protein>
    <submittedName>
        <fullName evidence="3">DUF4157 domain-containing protein</fullName>
    </submittedName>
</protein>
<comment type="caution">
    <text evidence="3">The sequence shown here is derived from an EMBL/GenBank/DDBJ whole genome shotgun (WGS) entry which is preliminary data.</text>
</comment>
<dbReference type="RefSeq" id="WP_264744360.1">
    <property type="nucleotide sequence ID" value="NZ_JAPDHV010000007.1"/>
</dbReference>
<accession>A0ABT3HRN0</accession>
<gene>
    <name evidence="3" type="ORF">OH806_14325</name>
</gene>
<evidence type="ECO:0000256" key="1">
    <source>
        <dbReference type="SAM" id="MobiDB-lite"/>
    </source>
</evidence>
<evidence type="ECO:0000313" key="3">
    <source>
        <dbReference type="EMBL" id="MCW3162443.1"/>
    </source>
</evidence>
<dbReference type="InterPro" id="IPR025295">
    <property type="entry name" value="eCIS_core_dom"/>
</dbReference>
<organism evidence="3 4">
    <name type="scientific">Chryseobacterium oryctis</name>
    <dbReference type="NCBI Taxonomy" id="2952618"/>
    <lineage>
        <taxon>Bacteria</taxon>
        <taxon>Pseudomonadati</taxon>
        <taxon>Bacteroidota</taxon>
        <taxon>Flavobacteriia</taxon>
        <taxon>Flavobacteriales</taxon>
        <taxon>Weeksellaceae</taxon>
        <taxon>Chryseobacterium group</taxon>
        <taxon>Chryseobacterium</taxon>
    </lineage>
</organism>
<evidence type="ECO:0000313" key="4">
    <source>
        <dbReference type="Proteomes" id="UP001163719"/>
    </source>
</evidence>
<sequence>MESQNTFRENQTNSSNKNTSFFRPVIQKKLSVGSSNDRYETEADHVADKVIQMKNTSSQNFAHSGSMIQKKCAHCEEEERKIQTKSLAETIQKNAKALSESSIAPSHIENNINRTRGKGNMMDGNTKDFMESRFGADFSGVKIHTGNEAVQMSRELHAHAFTVGNDIYFNEGKYNPETDSGKHLLAHELTHTIQQNGGIGRKIQKVDDATAESGTGVDQGITNGTMIADAIMGNTYTANCRLRNYSMRFKFSKAYKGTYPYRAASRDVKGVYVKIEASIADNQYCGRCTPMKLIQTLRNITQNSSGNMETADPTDATRRERSGWSDASAPSRGWRVDTLTTSANPYYTSTWVGQEGSETSPAILWDVPGDWSTDTNVGKEFYTCAVCTDVSGRNWISACVQWGYYINSSGDIAFRPITPVATCSYTQQVRDVSERWDSIAGNTKTNITF</sequence>
<feature type="compositionally biased region" description="Polar residues" evidence="1">
    <location>
        <begin position="1"/>
        <end position="21"/>
    </location>
</feature>
<name>A0ABT3HRN0_9FLAO</name>
<reference evidence="3" key="1">
    <citation type="submission" date="2022-10" db="EMBL/GenBank/DDBJ databases">
        <title>Chryseobacterium babae sp. nov. isolated from the gut of the beetle Oryctes rhinoceros, and Chryseobacterium kimseyorum sp. nov., isolated from a stick insect rearing cage.</title>
        <authorList>
            <person name="Shelomi M."/>
            <person name="Han C.-J."/>
            <person name="Chen W.-M."/>
            <person name="Chen H.-K."/>
            <person name="Liaw S.-J."/>
            <person name="Muhle E."/>
            <person name="Clermont D."/>
        </authorList>
    </citation>
    <scope>NUCLEOTIDE SEQUENCE</scope>
    <source>
        <strain evidence="3">WLa1L2M3</strain>
    </source>
</reference>
<dbReference type="EMBL" id="JAPDHV010000007">
    <property type="protein sequence ID" value="MCW3162443.1"/>
    <property type="molecule type" value="Genomic_DNA"/>
</dbReference>
<dbReference type="Pfam" id="PF13699">
    <property type="entry name" value="eCIS_core"/>
    <property type="match status" value="1"/>
</dbReference>
<feature type="domain" description="eCIS core" evidence="2">
    <location>
        <begin position="122"/>
        <end position="198"/>
    </location>
</feature>
<proteinExistence type="predicted"/>
<feature type="region of interest" description="Disordered" evidence="1">
    <location>
        <begin position="304"/>
        <end position="330"/>
    </location>
</feature>